<sequence>MTQLIQKLKQFLPAEVQVATEGNLLRLLTAEGKPCGIVDVDENENLIGFDLQMMLPDEEGSDARVLAQQFAAAFYPEAAEVIQQDYAAQSQSTLIRLAEKDAVHHLPIPGAGLAVEIHDSGFVTAAQLYRNTYTLIDSDELIDVTEAKQKLLAETPIVVAVEGGSTLYKLSDQAIGVHADGTVLFTELPPVLADIEAADDHKDWASLMGITKDFVNYYNEDGVQLWAEKDLVDNQPIDEIPDQVTVRKNEEVQFYSGATPWNKDRRYTEEELKQQAVLFLSAVTDQPLGEWKHAGEQLAPDASIEDELEPAYIFLFAYTKSGISVEGVEASIHVGIYSGLIRECIVDRVPDAVKPKKQLIFSEQAKQQLDDLLQLELAWVELQEASQYELVYVRTDR</sequence>
<name>A0A268ADZ2_9BACI</name>
<reference evidence="1 2" key="1">
    <citation type="submission" date="2017-07" db="EMBL/GenBank/DDBJ databases">
        <title>Isolation and whole genome analysis of endospore-forming bacteria from heroin.</title>
        <authorList>
            <person name="Kalinowski J."/>
            <person name="Ahrens B."/>
            <person name="Al-Dilaimi A."/>
            <person name="Winkler A."/>
            <person name="Wibberg D."/>
            <person name="Schleenbecker U."/>
            <person name="Ruckert C."/>
            <person name="Wolfel R."/>
            <person name="Grass G."/>
        </authorList>
    </citation>
    <scope>NUCLEOTIDE SEQUENCE [LARGE SCALE GENOMIC DNA]</scope>
    <source>
        <strain evidence="1 2">7528</strain>
    </source>
</reference>
<dbReference type="EMBL" id="NPBV01000002">
    <property type="protein sequence ID" value="PAD22342.1"/>
    <property type="molecule type" value="Genomic_DNA"/>
</dbReference>
<gene>
    <name evidence="1" type="ORF">CHH64_01115</name>
</gene>
<proteinExistence type="predicted"/>
<dbReference type="AlphaFoldDB" id="A0A268ADZ2"/>
<evidence type="ECO:0000313" key="2">
    <source>
        <dbReference type="Proteomes" id="UP000216013"/>
    </source>
</evidence>
<dbReference type="Proteomes" id="UP000216013">
    <property type="component" value="Unassembled WGS sequence"/>
</dbReference>
<organism evidence="1 2">
    <name type="scientific">Terribacillus saccharophilus</name>
    <dbReference type="NCBI Taxonomy" id="361277"/>
    <lineage>
        <taxon>Bacteria</taxon>
        <taxon>Bacillati</taxon>
        <taxon>Bacillota</taxon>
        <taxon>Bacilli</taxon>
        <taxon>Bacillales</taxon>
        <taxon>Bacillaceae</taxon>
        <taxon>Terribacillus</taxon>
    </lineage>
</organism>
<evidence type="ECO:0000313" key="1">
    <source>
        <dbReference type="EMBL" id="PAD22342.1"/>
    </source>
</evidence>
<accession>A0A268ADZ2</accession>
<dbReference type="RefSeq" id="WP_095260299.1">
    <property type="nucleotide sequence ID" value="NZ_NPBV01000002.1"/>
</dbReference>
<comment type="caution">
    <text evidence="1">The sequence shown here is derived from an EMBL/GenBank/DDBJ whole genome shotgun (WGS) entry which is preliminary data.</text>
</comment>
<protein>
    <submittedName>
        <fullName evidence="1">Uncharacterized protein</fullName>
    </submittedName>
</protein>